<dbReference type="Gene3D" id="1.10.1660.10">
    <property type="match status" value="1"/>
</dbReference>
<accession>A0A1J5QU60</accession>
<dbReference type="PROSITE" id="PS50937">
    <property type="entry name" value="HTH_MERR_2"/>
    <property type="match status" value="1"/>
</dbReference>
<organism evidence="3">
    <name type="scientific">mine drainage metagenome</name>
    <dbReference type="NCBI Taxonomy" id="410659"/>
    <lineage>
        <taxon>unclassified sequences</taxon>
        <taxon>metagenomes</taxon>
        <taxon>ecological metagenomes</taxon>
    </lineage>
</organism>
<dbReference type="AlphaFoldDB" id="A0A1J5QU60"/>
<reference evidence="3" key="1">
    <citation type="submission" date="2016-10" db="EMBL/GenBank/DDBJ databases">
        <title>Sequence of Gallionella enrichment culture.</title>
        <authorList>
            <person name="Poehlein A."/>
            <person name="Muehling M."/>
            <person name="Daniel R."/>
        </authorList>
    </citation>
    <scope>NUCLEOTIDE SEQUENCE</scope>
</reference>
<dbReference type="SMART" id="SM00422">
    <property type="entry name" value="HTH_MERR"/>
    <property type="match status" value="1"/>
</dbReference>
<dbReference type="Pfam" id="PF13411">
    <property type="entry name" value="MerR_1"/>
    <property type="match status" value="1"/>
</dbReference>
<dbReference type="InterPro" id="IPR000551">
    <property type="entry name" value="MerR-type_HTH_dom"/>
</dbReference>
<dbReference type="InterPro" id="IPR009061">
    <property type="entry name" value="DNA-bd_dom_put_sf"/>
</dbReference>
<proteinExistence type="predicted"/>
<protein>
    <submittedName>
        <fullName evidence="3">HTH-type transcriptional regulator CueR</fullName>
    </submittedName>
</protein>
<comment type="caution">
    <text evidence="3">The sequence shown here is derived from an EMBL/GenBank/DDBJ whole genome shotgun (WGS) entry which is preliminary data.</text>
</comment>
<dbReference type="PANTHER" id="PTHR30204:SF58">
    <property type="entry name" value="HTH-TYPE TRANSCRIPTIONAL REGULATOR YFMP"/>
    <property type="match status" value="1"/>
</dbReference>
<dbReference type="InterPro" id="IPR047057">
    <property type="entry name" value="MerR_fam"/>
</dbReference>
<evidence type="ECO:0000313" key="3">
    <source>
        <dbReference type="EMBL" id="OIQ87198.1"/>
    </source>
</evidence>
<dbReference type="PANTHER" id="PTHR30204">
    <property type="entry name" value="REDOX-CYCLING DRUG-SENSING TRANSCRIPTIONAL ACTIVATOR SOXR"/>
    <property type="match status" value="1"/>
</dbReference>
<dbReference type="SUPFAM" id="SSF46955">
    <property type="entry name" value="Putative DNA-binding domain"/>
    <property type="match status" value="1"/>
</dbReference>
<name>A0A1J5QU60_9ZZZZ</name>
<keyword evidence="1" id="KW-0238">DNA-binding</keyword>
<gene>
    <name evidence="3" type="primary">cueR_1</name>
    <name evidence="3" type="ORF">GALL_309250</name>
</gene>
<evidence type="ECO:0000259" key="2">
    <source>
        <dbReference type="PROSITE" id="PS50937"/>
    </source>
</evidence>
<dbReference type="GO" id="GO:0003677">
    <property type="term" value="F:DNA binding"/>
    <property type="evidence" value="ECO:0007669"/>
    <property type="project" value="UniProtKB-KW"/>
</dbReference>
<dbReference type="GO" id="GO:0003700">
    <property type="term" value="F:DNA-binding transcription factor activity"/>
    <property type="evidence" value="ECO:0007669"/>
    <property type="project" value="InterPro"/>
</dbReference>
<sequence>MSADKSRLYSSSELAQEFDLTAQALRFYEEKGLLSPARSGRARVYTYRDRARLMLILRLRRLGFSLEDIGEYLARYGSGGGQFHYGLQKIQGRLADLYRLRDEIDTTIAELEALEGEARDRLNGLSAS</sequence>
<dbReference type="EMBL" id="MLJW01000434">
    <property type="protein sequence ID" value="OIQ87198.1"/>
    <property type="molecule type" value="Genomic_DNA"/>
</dbReference>
<evidence type="ECO:0000256" key="1">
    <source>
        <dbReference type="ARBA" id="ARBA00023125"/>
    </source>
</evidence>
<feature type="domain" description="HTH merR-type" evidence="2">
    <location>
        <begin position="8"/>
        <end position="75"/>
    </location>
</feature>